<accession>A0AAE8X8Z6</accession>
<gene>
    <name evidence="1" type="ORF">Guyu_030</name>
</gene>
<evidence type="ECO:0000313" key="2">
    <source>
        <dbReference type="Proteomes" id="UP000828823"/>
    </source>
</evidence>
<sequence length="69" mass="7887">MKRNVKVLLAIAAIVAAFGVVGSMDYRDEVREQLSYCENVKNGVWPDFKEWGKTECSPERIAELENILR</sequence>
<keyword evidence="2" id="KW-1185">Reference proteome</keyword>
<name>A0AAE8X8Z6_9CAUD</name>
<evidence type="ECO:0000313" key="1">
    <source>
        <dbReference type="EMBL" id="UAG58625.1"/>
    </source>
</evidence>
<proteinExistence type="predicted"/>
<dbReference type="EMBL" id="MZ927746">
    <property type="protein sequence ID" value="UAG58625.1"/>
    <property type="molecule type" value="Genomic_DNA"/>
</dbReference>
<protein>
    <submittedName>
        <fullName evidence="1">Uncharacterized protein</fullName>
    </submittedName>
</protein>
<organism evidence="1 2">
    <name type="scientific">Pseudomonas phage Guyu</name>
    <dbReference type="NCBI Taxonomy" id="2872676"/>
    <lineage>
        <taxon>Viruses</taxon>
        <taxon>Duplodnaviria</taxon>
        <taxon>Heunggongvirae</taxon>
        <taxon>Uroviricota</taxon>
        <taxon>Caudoviricetes</taxon>
        <taxon>Jondennisvirinae</taxon>
        <taxon>Septimatrevirus</taxon>
        <taxon>Septimatrevirus guyu</taxon>
    </lineage>
</organism>
<dbReference type="Proteomes" id="UP000828823">
    <property type="component" value="Segment"/>
</dbReference>
<reference evidence="1" key="1">
    <citation type="journal article" date="2021" name="Microbiol. Resour. Announc.">
        <title>Complete Genome Sequences of Bacteriophages Kaya, Guyu, Kopi, and TehO, Which Target Clinical Strains of Pseudomonas aeruginosa.</title>
        <authorList>
            <person name="Loh B."/>
            <person name="Wang X."/>
            <person name="Hua X."/>
            <person name="Luo J."/>
            <person name="Wen T."/>
            <person name="Zhang L."/>
            <person name="Ma L."/>
            <person name="Manohar P."/>
            <person name="Nachimuthu R."/>
            <person name="Grainge I."/>
            <person name="Yu Y."/>
            <person name="Leptihn S."/>
        </authorList>
    </citation>
    <scope>NUCLEOTIDE SEQUENCE</scope>
</reference>